<dbReference type="EMBL" id="CAKOGP040002043">
    <property type="protein sequence ID" value="CAJ1960056.1"/>
    <property type="molecule type" value="Genomic_DNA"/>
</dbReference>
<comment type="caution">
    <text evidence="1">The sequence shown here is derived from an EMBL/GenBank/DDBJ whole genome shotgun (WGS) entry which is preliminary data.</text>
</comment>
<dbReference type="Proteomes" id="UP001295423">
    <property type="component" value="Unassembled WGS sequence"/>
</dbReference>
<organism evidence="1 2">
    <name type="scientific">Cylindrotheca closterium</name>
    <dbReference type="NCBI Taxonomy" id="2856"/>
    <lineage>
        <taxon>Eukaryota</taxon>
        <taxon>Sar</taxon>
        <taxon>Stramenopiles</taxon>
        <taxon>Ochrophyta</taxon>
        <taxon>Bacillariophyta</taxon>
        <taxon>Bacillariophyceae</taxon>
        <taxon>Bacillariophycidae</taxon>
        <taxon>Bacillariales</taxon>
        <taxon>Bacillariaceae</taxon>
        <taxon>Cylindrotheca</taxon>
    </lineage>
</organism>
<name>A0AAD2G234_9STRA</name>
<keyword evidence="2" id="KW-1185">Reference proteome</keyword>
<evidence type="ECO:0000313" key="2">
    <source>
        <dbReference type="Proteomes" id="UP001295423"/>
    </source>
</evidence>
<gene>
    <name evidence="1" type="ORF">CYCCA115_LOCUS18472</name>
</gene>
<proteinExistence type="predicted"/>
<reference evidence="1" key="1">
    <citation type="submission" date="2023-08" db="EMBL/GenBank/DDBJ databases">
        <authorList>
            <person name="Audoor S."/>
            <person name="Bilcke G."/>
        </authorList>
    </citation>
    <scope>NUCLEOTIDE SEQUENCE</scope>
</reference>
<sequence length="89" mass="9839">MSMGKGAVQVASKKQKLNTCSSTEAKLVGVDDVITMILWTKLFMEAQGNPIDKNILSQDNQSAIRPLQLTTDLQERHATIRPLQLTTDL</sequence>
<accession>A0AAD2G234</accession>
<dbReference type="AlphaFoldDB" id="A0AAD2G234"/>
<evidence type="ECO:0000313" key="1">
    <source>
        <dbReference type="EMBL" id="CAJ1960056.1"/>
    </source>
</evidence>
<protein>
    <submittedName>
        <fullName evidence="1">Uncharacterized protein</fullName>
    </submittedName>
</protein>